<dbReference type="Proteomes" id="UP001268683">
    <property type="component" value="Chromosome"/>
</dbReference>
<dbReference type="EMBL" id="CP123872">
    <property type="protein sequence ID" value="WND01986.1"/>
    <property type="molecule type" value="Genomic_DNA"/>
</dbReference>
<protein>
    <submittedName>
        <fullName evidence="1">DciA family protein</fullName>
    </submittedName>
</protein>
<dbReference type="InterPro" id="IPR010593">
    <property type="entry name" value="DUF1159"/>
</dbReference>
<evidence type="ECO:0000313" key="1">
    <source>
        <dbReference type="EMBL" id="WND01986.1"/>
    </source>
</evidence>
<dbReference type="RefSeq" id="WP_310797821.1">
    <property type="nucleotide sequence ID" value="NZ_CP123872.1"/>
</dbReference>
<name>A0AA52H8C5_9PROT</name>
<evidence type="ECO:0000313" key="2">
    <source>
        <dbReference type="Proteomes" id="UP001268683"/>
    </source>
</evidence>
<organism evidence="1 2">
    <name type="scientific">Temperatibacter marinus</name>
    <dbReference type="NCBI Taxonomy" id="1456591"/>
    <lineage>
        <taxon>Bacteria</taxon>
        <taxon>Pseudomonadati</taxon>
        <taxon>Pseudomonadota</taxon>
        <taxon>Alphaproteobacteria</taxon>
        <taxon>Kordiimonadales</taxon>
        <taxon>Temperatibacteraceae</taxon>
        <taxon>Temperatibacter</taxon>
    </lineage>
</organism>
<gene>
    <name evidence="1" type="ORF">QGN29_10550</name>
</gene>
<proteinExistence type="predicted"/>
<sequence length="169" mass="18973">MAAKSKKAIVGNKRSFRRQTAGTLARALTDKAIRQKGFMKAELITKWPLIVGREFADSVMPVSLKFPPGKRRGATLEVRTQSAFAPILQQSQSRILNKLNIYFGYSAIEKISIKQGAMPQKKTRLERQVKPLNHQETQIIDQITNGHDESDLGKAVKSMLTTVFSTKKF</sequence>
<accession>A0AA52H8C5</accession>
<dbReference type="KEGG" id="tmk:QGN29_10550"/>
<dbReference type="Pfam" id="PF05258">
    <property type="entry name" value="DciA"/>
    <property type="match status" value="1"/>
</dbReference>
<dbReference type="PIRSF" id="PIRSF032064">
    <property type="entry name" value="UCP032064"/>
    <property type="match status" value="1"/>
</dbReference>
<dbReference type="InterPro" id="IPR007922">
    <property type="entry name" value="DciA-like"/>
</dbReference>
<keyword evidence="2" id="KW-1185">Reference proteome</keyword>
<dbReference type="AlphaFoldDB" id="A0AA52H8C5"/>
<reference evidence="1" key="1">
    <citation type="submission" date="2023-04" db="EMBL/GenBank/DDBJ databases">
        <title>Complete genome sequence of Temperatibacter marinus.</title>
        <authorList>
            <person name="Rong J.-C."/>
            <person name="Yi M.-L."/>
            <person name="Zhao Q."/>
        </authorList>
    </citation>
    <scope>NUCLEOTIDE SEQUENCE</scope>
    <source>
        <strain evidence="1">NBRC 110045</strain>
    </source>
</reference>